<dbReference type="InterPro" id="IPR035979">
    <property type="entry name" value="RBD_domain_sf"/>
</dbReference>
<organism evidence="10 11">
    <name type="scientific">Camelina sativa</name>
    <name type="common">False flax</name>
    <name type="synonym">Myagrum sativum</name>
    <dbReference type="NCBI Taxonomy" id="90675"/>
    <lineage>
        <taxon>Eukaryota</taxon>
        <taxon>Viridiplantae</taxon>
        <taxon>Streptophyta</taxon>
        <taxon>Embryophyta</taxon>
        <taxon>Tracheophyta</taxon>
        <taxon>Spermatophyta</taxon>
        <taxon>Magnoliopsida</taxon>
        <taxon>eudicotyledons</taxon>
        <taxon>Gunneridae</taxon>
        <taxon>Pentapetalae</taxon>
        <taxon>rosids</taxon>
        <taxon>malvids</taxon>
        <taxon>Brassicales</taxon>
        <taxon>Brassicaceae</taxon>
        <taxon>Camelineae</taxon>
        <taxon>Camelina</taxon>
    </lineage>
</organism>
<dbReference type="InterPro" id="IPR000504">
    <property type="entry name" value="RRM_dom"/>
</dbReference>
<evidence type="ECO:0000256" key="5">
    <source>
        <dbReference type="ARBA" id="ARBA00023125"/>
    </source>
</evidence>
<keyword evidence="3 7" id="KW-0862">Zinc</keyword>
<feature type="zinc finger region" description="C3H1-type" evidence="7">
    <location>
        <begin position="7"/>
        <end position="33"/>
    </location>
</feature>
<reference evidence="11" key="2">
    <citation type="submission" date="2025-08" db="UniProtKB">
        <authorList>
            <consortium name="RefSeq"/>
        </authorList>
    </citation>
    <scope>IDENTIFICATION</scope>
    <source>
        <tissue evidence="11">Leaf</tissue>
    </source>
</reference>
<evidence type="ECO:0000256" key="2">
    <source>
        <dbReference type="ARBA" id="ARBA00022771"/>
    </source>
</evidence>
<evidence type="ECO:0000259" key="8">
    <source>
        <dbReference type="PROSITE" id="PS50102"/>
    </source>
</evidence>
<dbReference type="CDD" id="cd12458">
    <property type="entry name" value="RRM_AtC3H46_like"/>
    <property type="match status" value="1"/>
</dbReference>
<dbReference type="GeneID" id="109126827"/>
<dbReference type="Gene3D" id="3.30.70.330">
    <property type="match status" value="1"/>
</dbReference>
<sequence length="151" mass="17460">MNQSIHRCFRNFIDSARGFCKNRASCRFVHSDGGADLVGSPSRIELLRSNLIPPRLSHHFMTRSADGRFREEDVSNYFSTFGTVQDVRIPYQQKRMFGFVTFVYPETVKSILAKGNPHFVCDSRVLVKPYKEKGKVSEKCRTNQTTERELF</sequence>
<evidence type="ECO:0000313" key="10">
    <source>
        <dbReference type="Proteomes" id="UP000694864"/>
    </source>
</evidence>
<keyword evidence="1 7" id="KW-0479">Metal-binding</keyword>
<keyword evidence="10" id="KW-1185">Reference proteome</keyword>
<dbReference type="PROSITE" id="PS50103">
    <property type="entry name" value="ZF_C3H1"/>
    <property type="match status" value="1"/>
</dbReference>
<evidence type="ECO:0000256" key="1">
    <source>
        <dbReference type="ARBA" id="ARBA00022723"/>
    </source>
</evidence>
<dbReference type="SMART" id="SM00360">
    <property type="entry name" value="RRM"/>
    <property type="match status" value="1"/>
</dbReference>
<dbReference type="InterPro" id="IPR012677">
    <property type="entry name" value="Nucleotide-bd_a/b_plait_sf"/>
</dbReference>
<keyword evidence="4 6" id="KW-0694">RNA-binding</keyword>
<evidence type="ECO:0000256" key="3">
    <source>
        <dbReference type="ARBA" id="ARBA00022833"/>
    </source>
</evidence>
<evidence type="ECO:0000256" key="6">
    <source>
        <dbReference type="PROSITE-ProRule" id="PRU00176"/>
    </source>
</evidence>
<dbReference type="InterPro" id="IPR034365">
    <property type="entry name" value="AtC3H46-like_RRM"/>
</dbReference>
<dbReference type="Proteomes" id="UP000694864">
    <property type="component" value="Chromosome 10"/>
</dbReference>
<feature type="domain" description="C3H1-type" evidence="9">
    <location>
        <begin position="7"/>
        <end position="33"/>
    </location>
</feature>
<feature type="domain" description="RRM" evidence="8">
    <location>
        <begin position="49"/>
        <end position="133"/>
    </location>
</feature>
<proteinExistence type="predicted"/>
<reference evidence="10" key="1">
    <citation type="journal article" date="2014" name="Nat. Commun.">
        <title>The emerging biofuel crop Camelina sativa retains a highly undifferentiated hexaploid genome structure.</title>
        <authorList>
            <person name="Kagale S."/>
            <person name="Koh C."/>
            <person name="Nixon J."/>
            <person name="Bollina V."/>
            <person name="Clarke W.E."/>
            <person name="Tuteja R."/>
            <person name="Spillane C."/>
            <person name="Robinson S.J."/>
            <person name="Links M.G."/>
            <person name="Clarke C."/>
            <person name="Higgins E.E."/>
            <person name="Huebert T."/>
            <person name="Sharpe A.G."/>
            <person name="Parkin I.A."/>
        </authorList>
    </citation>
    <scope>NUCLEOTIDE SEQUENCE [LARGE SCALE GENOMIC DNA]</scope>
    <source>
        <strain evidence="10">cv. DH55</strain>
    </source>
</reference>
<evidence type="ECO:0000256" key="7">
    <source>
        <dbReference type="PROSITE-ProRule" id="PRU00723"/>
    </source>
</evidence>
<dbReference type="RefSeq" id="XP_019086239.1">
    <property type="nucleotide sequence ID" value="XM_019230694.1"/>
</dbReference>
<dbReference type="PROSITE" id="PS50102">
    <property type="entry name" value="RRM"/>
    <property type="match status" value="1"/>
</dbReference>
<dbReference type="PANTHER" id="PTHR24009">
    <property type="entry name" value="RNA-BINDING (RRM/RBD/RNP MOTIFS)"/>
    <property type="match status" value="1"/>
</dbReference>
<evidence type="ECO:0000259" key="9">
    <source>
        <dbReference type="PROSITE" id="PS50103"/>
    </source>
</evidence>
<gene>
    <name evidence="11" type="primary">LOC109126827</name>
</gene>
<dbReference type="InterPro" id="IPR000571">
    <property type="entry name" value="Znf_CCCH"/>
</dbReference>
<dbReference type="SUPFAM" id="SSF54928">
    <property type="entry name" value="RNA-binding domain, RBD"/>
    <property type="match status" value="1"/>
</dbReference>
<accession>A0ABM1QHK1</accession>
<keyword evidence="5" id="KW-0238">DNA-binding</keyword>
<dbReference type="Pfam" id="PF00076">
    <property type="entry name" value="RRM_1"/>
    <property type="match status" value="1"/>
</dbReference>
<name>A0ABM1QHK1_CAMSA</name>
<evidence type="ECO:0000313" key="11">
    <source>
        <dbReference type="RefSeq" id="XP_019086239.1"/>
    </source>
</evidence>
<protein>
    <submittedName>
        <fullName evidence="11">Zinc finger CCCH domain-containing protein 46-like</fullName>
    </submittedName>
</protein>
<dbReference type="PANTHER" id="PTHR24009:SF3">
    <property type="entry name" value="RNA-BINDING (RRM_RBD_RNP MOTIFS) FAMILY PROTEIN-RELATED"/>
    <property type="match status" value="1"/>
</dbReference>
<evidence type="ECO:0000256" key="4">
    <source>
        <dbReference type="ARBA" id="ARBA00022884"/>
    </source>
</evidence>
<keyword evidence="2 7" id="KW-0863">Zinc-finger</keyword>